<accession>A0A383EPW6</accession>
<gene>
    <name evidence="1" type="ORF">METZ01_LOCUS511194</name>
</gene>
<proteinExistence type="predicted"/>
<dbReference type="AlphaFoldDB" id="A0A383EPW6"/>
<dbReference type="EMBL" id="UINC01227450">
    <property type="protein sequence ID" value="SVE58340.1"/>
    <property type="molecule type" value="Genomic_DNA"/>
</dbReference>
<name>A0A383EPW6_9ZZZZ</name>
<reference evidence="1" key="1">
    <citation type="submission" date="2018-05" db="EMBL/GenBank/DDBJ databases">
        <authorList>
            <person name="Lanie J.A."/>
            <person name="Ng W.-L."/>
            <person name="Kazmierczak K.M."/>
            <person name="Andrzejewski T.M."/>
            <person name="Davidsen T.M."/>
            <person name="Wayne K.J."/>
            <person name="Tettelin H."/>
            <person name="Glass J.I."/>
            <person name="Rusch D."/>
            <person name="Podicherti R."/>
            <person name="Tsui H.-C.T."/>
            <person name="Winkler M.E."/>
        </authorList>
    </citation>
    <scope>NUCLEOTIDE SEQUENCE</scope>
</reference>
<feature type="non-terminal residue" evidence="1">
    <location>
        <position position="50"/>
    </location>
</feature>
<organism evidence="1">
    <name type="scientific">marine metagenome</name>
    <dbReference type="NCBI Taxonomy" id="408172"/>
    <lineage>
        <taxon>unclassified sequences</taxon>
        <taxon>metagenomes</taxon>
        <taxon>ecological metagenomes</taxon>
    </lineage>
</organism>
<sequence>MGLVKAYGDIAVAPSLLQSPALRGAGGLCLAVMLTDDTPVFGYEQGGAQF</sequence>
<evidence type="ECO:0000313" key="1">
    <source>
        <dbReference type="EMBL" id="SVE58340.1"/>
    </source>
</evidence>
<protein>
    <submittedName>
        <fullName evidence="1">Uncharacterized protein</fullName>
    </submittedName>
</protein>